<feature type="domain" description="Glutamine amidotransferase type-2" evidence="2">
    <location>
        <begin position="2"/>
        <end position="264"/>
    </location>
</feature>
<evidence type="ECO:0000259" key="2">
    <source>
        <dbReference type="PROSITE" id="PS51278"/>
    </source>
</evidence>
<protein>
    <submittedName>
        <fullName evidence="3">Unannotated protein</fullName>
    </submittedName>
</protein>
<dbReference type="CDD" id="cd00352">
    <property type="entry name" value="Gn_AT_II"/>
    <property type="match status" value="1"/>
</dbReference>
<dbReference type="InterPro" id="IPR017932">
    <property type="entry name" value="GATase_2_dom"/>
</dbReference>
<keyword evidence="1" id="KW-0315">Glutamine amidotransferase</keyword>
<accession>A0A6J7EQZ9</accession>
<evidence type="ECO:0000313" key="3">
    <source>
        <dbReference type="EMBL" id="CAB4884088.1"/>
    </source>
</evidence>
<proteinExistence type="predicted"/>
<sequence>MCLLIAMNGGADVTDNQLERAAWSNPDGFGWAIHTGEHLIRFRSMNIDDAITEWRFVRKMYPDQAAIWHLRWATHGTVDVSNCHPFEVGHDARMMIAHNGVLPINAENGRSDTRILAEDRLDRSPTWVDDAVKVAALEDWLGGNKLAILSSHPRTKQDLYILNEDQGDWENGVWFSNDSHKPAKLKTVTLPVNAGMAVESLDEDIQIVTCDVCQNDFLLDMQDEHASHNCPECDACYWCGAGWCMCYTPDDTMSDEMDLDHFMS</sequence>
<name>A0A6J7EQZ9_9ZZZZ</name>
<dbReference type="InterPro" id="IPR026869">
    <property type="entry name" value="EgtC-like"/>
</dbReference>
<dbReference type="InterPro" id="IPR029055">
    <property type="entry name" value="Ntn_hydrolases_N"/>
</dbReference>
<dbReference type="Pfam" id="PF13230">
    <property type="entry name" value="GATase_4"/>
    <property type="match status" value="1"/>
</dbReference>
<gene>
    <name evidence="3" type="ORF">UFOPK3472_00954</name>
</gene>
<dbReference type="AlphaFoldDB" id="A0A6J7EQZ9"/>
<reference evidence="3" key="1">
    <citation type="submission" date="2020-05" db="EMBL/GenBank/DDBJ databases">
        <authorList>
            <person name="Chiriac C."/>
            <person name="Salcher M."/>
            <person name="Ghai R."/>
            <person name="Kavagutti S V."/>
        </authorList>
    </citation>
    <scope>NUCLEOTIDE SEQUENCE</scope>
</reference>
<dbReference type="SUPFAM" id="SSF56235">
    <property type="entry name" value="N-terminal nucleophile aminohydrolases (Ntn hydrolases)"/>
    <property type="match status" value="1"/>
</dbReference>
<organism evidence="3">
    <name type="scientific">freshwater metagenome</name>
    <dbReference type="NCBI Taxonomy" id="449393"/>
    <lineage>
        <taxon>unclassified sequences</taxon>
        <taxon>metagenomes</taxon>
        <taxon>ecological metagenomes</taxon>
    </lineage>
</organism>
<dbReference type="EMBL" id="CAFBLX010000044">
    <property type="protein sequence ID" value="CAB4884088.1"/>
    <property type="molecule type" value="Genomic_DNA"/>
</dbReference>
<dbReference type="PROSITE" id="PS51278">
    <property type="entry name" value="GATASE_TYPE_2"/>
    <property type="match status" value="1"/>
</dbReference>
<evidence type="ECO:0000256" key="1">
    <source>
        <dbReference type="ARBA" id="ARBA00022962"/>
    </source>
</evidence>
<dbReference type="Gene3D" id="3.60.20.10">
    <property type="entry name" value="Glutamine Phosphoribosylpyrophosphate, subunit 1, domain 1"/>
    <property type="match status" value="1"/>
</dbReference>